<feature type="transmembrane region" description="Helical" evidence="7">
    <location>
        <begin position="140"/>
        <end position="158"/>
    </location>
</feature>
<accession>A0ABS5ARE7</accession>
<evidence type="ECO:0000256" key="3">
    <source>
        <dbReference type="ARBA" id="ARBA00022692"/>
    </source>
</evidence>
<dbReference type="EMBL" id="JAGIOO010000001">
    <property type="protein sequence ID" value="MBP2478977.1"/>
    <property type="molecule type" value="Genomic_DNA"/>
</dbReference>
<sequence length="311" mass="31628">MSVVSFGTSGAFVKPLLHAGWSPGAAVAARALLAGLVLLPFTLWSLHGQWDVLWRGRWRVLGMGVVAVAFTQLTYFAALTRIPVATALLVEYLAPLLLVGATWALTRRRPGVTVLLGSALAVGGLVLVVGPGAVQAVDPLGLAYAFAAAVGCAVYFVVAARPAQGLSPVALAGSGLLLAGVLLFVLGLLGLMPFTAHLGEVELLGTATPWWVPLLVVAVVGTAVAYSTGVAASNLLGARLASFLGLLEVVSASVIAWLLLGEALSPLQLLGGLLILGGIAAVRAEPAERPVAGTSPQAWETPAHARTGPPA</sequence>
<evidence type="ECO:0000256" key="1">
    <source>
        <dbReference type="ARBA" id="ARBA00004141"/>
    </source>
</evidence>
<feature type="transmembrane region" description="Helical" evidence="7">
    <location>
        <begin position="266"/>
        <end position="284"/>
    </location>
</feature>
<feature type="region of interest" description="Disordered" evidence="6">
    <location>
        <begin position="291"/>
        <end position="311"/>
    </location>
</feature>
<proteinExistence type="inferred from homology"/>
<evidence type="ECO:0000313" key="10">
    <source>
        <dbReference type="Proteomes" id="UP001519363"/>
    </source>
</evidence>
<gene>
    <name evidence="9" type="ORF">JOF53_007849</name>
</gene>
<keyword evidence="4 7" id="KW-1133">Transmembrane helix</keyword>
<comment type="similarity">
    <text evidence="2">Belongs to the EamA transporter family.</text>
</comment>
<evidence type="ECO:0000256" key="7">
    <source>
        <dbReference type="SAM" id="Phobius"/>
    </source>
</evidence>
<dbReference type="Proteomes" id="UP001519363">
    <property type="component" value="Unassembled WGS sequence"/>
</dbReference>
<keyword evidence="3 7" id="KW-0812">Transmembrane</keyword>
<feature type="transmembrane region" description="Helical" evidence="7">
    <location>
        <begin position="170"/>
        <end position="190"/>
    </location>
</feature>
<evidence type="ECO:0000256" key="4">
    <source>
        <dbReference type="ARBA" id="ARBA00022989"/>
    </source>
</evidence>
<dbReference type="Pfam" id="PF00892">
    <property type="entry name" value="EamA"/>
    <property type="match status" value="2"/>
</dbReference>
<evidence type="ECO:0000259" key="8">
    <source>
        <dbReference type="Pfam" id="PF00892"/>
    </source>
</evidence>
<evidence type="ECO:0000313" key="9">
    <source>
        <dbReference type="EMBL" id="MBP2478977.1"/>
    </source>
</evidence>
<comment type="caution">
    <text evidence="9">The sequence shown here is derived from an EMBL/GenBank/DDBJ whole genome shotgun (WGS) entry which is preliminary data.</text>
</comment>
<evidence type="ECO:0000256" key="2">
    <source>
        <dbReference type="ARBA" id="ARBA00007362"/>
    </source>
</evidence>
<dbReference type="SUPFAM" id="SSF103481">
    <property type="entry name" value="Multidrug resistance efflux transporter EmrE"/>
    <property type="match status" value="2"/>
</dbReference>
<dbReference type="InterPro" id="IPR050638">
    <property type="entry name" value="AA-Vitamin_Transporters"/>
</dbReference>
<dbReference type="InterPro" id="IPR000620">
    <property type="entry name" value="EamA_dom"/>
</dbReference>
<feature type="transmembrane region" description="Helical" evidence="7">
    <location>
        <begin position="112"/>
        <end position="134"/>
    </location>
</feature>
<feature type="transmembrane region" description="Helical" evidence="7">
    <location>
        <begin position="240"/>
        <end position="260"/>
    </location>
</feature>
<dbReference type="PANTHER" id="PTHR32322">
    <property type="entry name" value="INNER MEMBRANE TRANSPORTER"/>
    <property type="match status" value="1"/>
</dbReference>
<organism evidence="9 10">
    <name type="scientific">Crossiella equi</name>
    <dbReference type="NCBI Taxonomy" id="130796"/>
    <lineage>
        <taxon>Bacteria</taxon>
        <taxon>Bacillati</taxon>
        <taxon>Actinomycetota</taxon>
        <taxon>Actinomycetes</taxon>
        <taxon>Pseudonocardiales</taxon>
        <taxon>Pseudonocardiaceae</taxon>
        <taxon>Crossiella</taxon>
    </lineage>
</organism>
<feature type="domain" description="EamA" evidence="8">
    <location>
        <begin position="2"/>
        <end position="129"/>
    </location>
</feature>
<feature type="transmembrane region" description="Helical" evidence="7">
    <location>
        <begin position="210"/>
        <end position="228"/>
    </location>
</feature>
<feature type="domain" description="EamA" evidence="8">
    <location>
        <begin position="140"/>
        <end position="282"/>
    </location>
</feature>
<keyword evidence="10" id="KW-1185">Reference proteome</keyword>
<feature type="transmembrane region" description="Helical" evidence="7">
    <location>
        <begin position="20"/>
        <end position="46"/>
    </location>
</feature>
<evidence type="ECO:0000256" key="6">
    <source>
        <dbReference type="SAM" id="MobiDB-lite"/>
    </source>
</evidence>
<feature type="transmembrane region" description="Helical" evidence="7">
    <location>
        <begin position="58"/>
        <end position="78"/>
    </location>
</feature>
<dbReference type="InterPro" id="IPR037185">
    <property type="entry name" value="EmrE-like"/>
</dbReference>
<dbReference type="PANTHER" id="PTHR32322:SF2">
    <property type="entry name" value="EAMA DOMAIN-CONTAINING PROTEIN"/>
    <property type="match status" value="1"/>
</dbReference>
<reference evidence="9 10" key="1">
    <citation type="submission" date="2021-03" db="EMBL/GenBank/DDBJ databases">
        <title>Sequencing the genomes of 1000 actinobacteria strains.</title>
        <authorList>
            <person name="Klenk H.-P."/>
        </authorList>
    </citation>
    <scope>NUCLEOTIDE SEQUENCE [LARGE SCALE GENOMIC DNA]</scope>
    <source>
        <strain evidence="9 10">DSM 44580</strain>
    </source>
</reference>
<name>A0ABS5ARE7_9PSEU</name>
<feature type="transmembrane region" description="Helical" evidence="7">
    <location>
        <begin position="84"/>
        <end position="105"/>
    </location>
</feature>
<keyword evidence="5 7" id="KW-0472">Membrane</keyword>
<protein>
    <submittedName>
        <fullName evidence="9">Drug/metabolite transporter (DMT)-like permease</fullName>
    </submittedName>
</protein>
<evidence type="ECO:0000256" key="5">
    <source>
        <dbReference type="ARBA" id="ARBA00023136"/>
    </source>
</evidence>
<comment type="subcellular location">
    <subcellularLocation>
        <location evidence="1">Membrane</location>
        <topology evidence="1">Multi-pass membrane protein</topology>
    </subcellularLocation>
</comment>